<gene>
    <name evidence="2" type="ORF">SDC9_114767</name>
</gene>
<dbReference type="Pfam" id="PF13408">
    <property type="entry name" value="Zn_ribbon_recom"/>
    <property type="match status" value="1"/>
</dbReference>
<evidence type="ECO:0000313" key="2">
    <source>
        <dbReference type="EMBL" id="MPM67842.1"/>
    </source>
</evidence>
<dbReference type="Gene3D" id="3.90.1750.20">
    <property type="entry name" value="Putative Large Serine Recombinase, Chain B, Domain 2"/>
    <property type="match status" value="1"/>
</dbReference>
<organism evidence="2">
    <name type="scientific">bioreactor metagenome</name>
    <dbReference type="NCBI Taxonomy" id="1076179"/>
    <lineage>
        <taxon>unclassified sequences</taxon>
        <taxon>metagenomes</taxon>
        <taxon>ecological metagenomes</taxon>
    </lineage>
</organism>
<dbReference type="Pfam" id="PF07508">
    <property type="entry name" value="Recombinase"/>
    <property type="match status" value="1"/>
</dbReference>
<dbReference type="GO" id="GO:0000150">
    <property type="term" value="F:DNA strand exchange activity"/>
    <property type="evidence" value="ECO:0007669"/>
    <property type="project" value="InterPro"/>
</dbReference>
<dbReference type="EMBL" id="VSSQ01021922">
    <property type="protein sequence ID" value="MPM67842.1"/>
    <property type="molecule type" value="Genomic_DNA"/>
</dbReference>
<reference evidence="2" key="1">
    <citation type="submission" date="2019-08" db="EMBL/GenBank/DDBJ databases">
        <authorList>
            <person name="Kucharzyk K."/>
            <person name="Murdoch R.W."/>
            <person name="Higgins S."/>
            <person name="Loffler F."/>
        </authorList>
    </citation>
    <scope>NUCLEOTIDE SEQUENCE</scope>
</reference>
<accession>A0A645BRK4</accession>
<sequence length="289" mass="32724">MAWQRKIPFGYAMENGEIQCNTTESEAVRDIFRRYLNGAAYSKIADEMVHQGIHYHQHTAEWNKHMVKRILENERYLGEKGYPAIIDQATYMNAQLLRGSKTDYAPCPDYILPIREKAICGVCGVNMLRDTKANGNPRWHCENSDCGNRLYITDEALRDALAERLIALASNPSLLDWPVPRSSGDDHTLEVVRIENEITRELNKAAPSVDYTRMLILACAAEKYAGLYDRTPHRRIQRLQARFVSRPIDNTTCDALLETAVSGIAFESSGKLSLRLVNGINYTDAGKEN</sequence>
<dbReference type="InterPro" id="IPR038109">
    <property type="entry name" value="DNA_bind_recomb_sf"/>
</dbReference>
<dbReference type="PANTHER" id="PTHR30461:SF24">
    <property type="entry name" value="SITE-SPECIFIC INTEGRASE_RESOLVASE-RELATED"/>
    <property type="match status" value="1"/>
</dbReference>
<dbReference type="InterPro" id="IPR050639">
    <property type="entry name" value="SSR_resolvase"/>
</dbReference>
<evidence type="ECO:0000259" key="1">
    <source>
        <dbReference type="PROSITE" id="PS51737"/>
    </source>
</evidence>
<dbReference type="InterPro" id="IPR025827">
    <property type="entry name" value="Zn_ribbon_recom_dom"/>
</dbReference>
<comment type="caution">
    <text evidence="2">The sequence shown here is derived from an EMBL/GenBank/DDBJ whole genome shotgun (WGS) entry which is preliminary data.</text>
</comment>
<protein>
    <recommendedName>
        <fullName evidence="1">Recombinase domain-containing protein</fullName>
    </recommendedName>
</protein>
<dbReference type="PANTHER" id="PTHR30461">
    <property type="entry name" value="DNA-INVERTASE FROM LAMBDOID PROPHAGE"/>
    <property type="match status" value="1"/>
</dbReference>
<proteinExistence type="predicted"/>
<feature type="domain" description="Recombinase" evidence="1">
    <location>
        <begin position="8"/>
        <end position="105"/>
    </location>
</feature>
<name>A0A645BRK4_9ZZZZ</name>
<dbReference type="PROSITE" id="PS51737">
    <property type="entry name" value="RECOMBINASE_DNA_BIND"/>
    <property type="match status" value="1"/>
</dbReference>
<dbReference type="GO" id="GO:0003677">
    <property type="term" value="F:DNA binding"/>
    <property type="evidence" value="ECO:0007669"/>
    <property type="project" value="InterPro"/>
</dbReference>
<dbReference type="InterPro" id="IPR011109">
    <property type="entry name" value="DNA_bind_recombinase_dom"/>
</dbReference>
<dbReference type="AlphaFoldDB" id="A0A645BRK4"/>